<protein>
    <submittedName>
        <fullName evidence="1">Uncharacterized protein</fullName>
    </submittedName>
</protein>
<dbReference type="InterPro" id="IPR043502">
    <property type="entry name" value="DNA/RNA_pol_sf"/>
</dbReference>
<dbReference type="AlphaFoldDB" id="A0A8D8T1U9"/>
<accession>A0A8D8T1U9</accession>
<dbReference type="SUPFAM" id="SSF56672">
    <property type="entry name" value="DNA/RNA polymerases"/>
    <property type="match status" value="1"/>
</dbReference>
<dbReference type="GO" id="GO:0071897">
    <property type="term" value="P:DNA biosynthetic process"/>
    <property type="evidence" value="ECO:0007669"/>
    <property type="project" value="UniProtKB-ARBA"/>
</dbReference>
<proteinExistence type="predicted"/>
<reference evidence="1" key="1">
    <citation type="submission" date="2021-05" db="EMBL/GenBank/DDBJ databases">
        <authorList>
            <person name="Alioto T."/>
            <person name="Alioto T."/>
            <person name="Gomez Garrido J."/>
        </authorList>
    </citation>
    <scope>NUCLEOTIDE SEQUENCE</scope>
</reference>
<evidence type="ECO:0000313" key="1">
    <source>
        <dbReference type="EMBL" id="CAG6679838.1"/>
    </source>
</evidence>
<name>A0A8D8T1U9_9HEMI</name>
<dbReference type="EMBL" id="HBUF01250152">
    <property type="protein sequence ID" value="CAG6679838.1"/>
    <property type="molecule type" value="Transcribed_RNA"/>
</dbReference>
<organism evidence="1">
    <name type="scientific">Cacopsylla melanoneura</name>
    <dbReference type="NCBI Taxonomy" id="428564"/>
    <lineage>
        <taxon>Eukaryota</taxon>
        <taxon>Metazoa</taxon>
        <taxon>Ecdysozoa</taxon>
        <taxon>Arthropoda</taxon>
        <taxon>Hexapoda</taxon>
        <taxon>Insecta</taxon>
        <taxon>Pterygota</taxon>
        <taxon>Neoptera</taxon>
        <taxon>Paraneoptera</taxon>
        <taxon>Hemiptera</taxon>
        <taxon>Sternorrhyncha</taxon>
        <taxon>Psylloidea</taxon>
        <taxon>Psyllidae</taxon>
        <taxon>Psyllinae</taxon>
        <taxon>Cacopsylla</taxon>
    </lineage>
</organism>
<sequence length="251" mass="28159">MVTINDINVNLVFHVIPDKYLSDPIIIGREILSDQLDMVTEKSKCYLRTRVPIEPSNLNKIIEEPPSQSINQINLGTLSEDNDLVTHSDSSLERESESPSDLEKRVEVALCNDLNISNNVAIVPSHNVYDSIVTELSPDDRLKLFSILDKYRPFFINGIPKTRVKTGEMKIRLKDSSKINFQRPYKLGPEKQKIVRELVSDLLEAKVIQPSSSPYSSPAFPVPKGTVKDGGVSSRVTILLWNTGRPSECLT</sequence>
<dbReference type="Gene3D" id="3.10.10.10">
    <property type="entry name" value="HIV Type 1 Reverse Transcriptase, subunit A, domain 1"/>
    <property type="match status" value="1"/>
</dbReference>